<feature type="non-terminal residue" evidence="14">
    <location>
        <position position="1"/>
    </location>
</feature>
<protein>
    <submittedName>
        <fullName evidence="14">Uncharacterized protein</fullName>
    </submittedName>
</protein>
<keyword evidence="5" id="KW-0862">Zinc</keyword>
<dbReference type="GO" id="GO:0010468">
    <property type="term" value="P:regulation of gene expression"/>
    <property type="evidence" value="ECO:0007669"/>
    <property type="project" value="TreeGrafter"/>
</dbReference>
<keyword evidence="9" id="KW-0539">Nucleus</keyword>
<evidence type="ECO:0000256" key="7">
    <source>
        <dbReference type="ARBA" id="ARBA00023125"/>
    </source>
</evidence>
<comment type="caution">
    <text evidence="14">The sequence shown here is derived from an EMBL/GenBank/DDBJ whole genome shotgun (WGS) entry which is preliminary data.</text>
</comment>
<keyword evidence="4 10" id="KW-0863">Zinc-finger</keyword>
<feature type="domain" description="C2H2-type" evidence="12">
    <location>
        <begin position="501"/>
        <end position="528"/>
    </location>
</feature>
<dbReference type="EMBL" id="CAJHNH020000606">
    <property type="protein sequence ID" value="CAG5118775.1"/>
    <property type="molecule type" value="Genomic_DNA"/>
</dbReference>
<dbReference type="PROSITE" id="PS00028">
    <property type="entry name" value="ZINC_FINGER_C2H2_1"/>
    <property type="match status" value="6"/>
</dbReference>
<dbReference type="Gene3D" id="2.170.270.10">
    <property type="entry name" value="SET domain"/>
    <property type="match status" value="1"/>
</dbReference>
<organism evidence="14 15">
    <name type="scientific">Candidula unifasciata</name>
    <dbReference type="NCBI Taxonomy" id="100452"/>
    <lineage>
        <taxon>Eukaryota</taxon>
        <taxon>Metazoa</taxon>
        <taxon>Spiralia</taxon>
        <taxon>Lophotrochozoa</taxon>
        <taxon>Mollusca</taxon>
        <taxon>Gastropoda</taxon>
        <taxon>Heterobranchia</taxon>
        <taxon>Euthyneura</taxon>
        <taxon>Panpulmonata</taxon>
        <taxon>Eupulmonata</taxon>
        <taxon>Stylommatophora</taxon>
        <taxon>Helicina</taxon>
        <taxon>Helicoidea</taxon>
        <taxon>Geomitridae</taxon>
        <taxon>Candidula</taxon>
    </lineage>
</organism>
<dbReference type="GO" id="GO:0008270">
    <property type="term" value="F:zinc ion binding"/>
    <property type="evidence" value="ECO:0007669"/>
    <property type="project" value="UniProtKB-KW"/>
</dbReference>
<evidence type="ECO:0000256" key="2">
    <source>
        <dbReference type="ARBA" id="ARBA00022723"/>
    </source>
</evidence>
<feature type="domain" description="C2H2-type" evidence="12">
    <location>
        <begin position="560"/>
        <end position="587"/>
    </location>
</feature>
<dbReference type="GO" id="GO:0005634">
    <property type="term" value="C:nucleus"/>
    <property type="evidence" value="ECO:0007669"/>
    <property type="project" value="UniProtKB-SubCell"/>
</dbReference>
<evidence type="ECO:0000313" key="14">
    <source>
        <dbReference type="EMBL" id="CAG5118775.1"/>
    </source>
</evidence>
<evidence type="ECO:0000256" key="5">
    <source>
        <dbReference type="ARBA" id="ARBA00022833"/>
    </source>
</evidence>
<feature type="region of interest" description="Disordered" evidence="11">
    <location>
        <begin position="384"/>
        <end position="433"/>
    </location>
</feature>
<feature type="domain" description="SET" evidence="13">
    <location>
        <begin position="62"/>
        <end position="181"/>
    </location>
</feature>
<dbReference type="PROSITE" id="PS50280">
    <property type="entry name" value="SET"/>
    <property type="match status" value="1"/>
</dbReference>
<dbReference type="InterPro" id="IPR001214">
    <property type="entry name" value="SET_dom"/>
</dbReference>
<gene>
    <name evidence="14" type="ORF">CUNI_LOCUS4333</name>
</gene>
<dbReference type="Gene3D" id="3.30.160.60">
    <property type="entry name" value="Classic Zinc Finger"/>
    <property type="match status" value="3"/>
</dbReference>
<proteinExistence type="predicted"/>
<keyword evidence="8" id="KW-0804">Transcription</keyword>
<feature type="compositionally biased region" description="Basic and acidic residues" evidence="11">
    <location>
        <begin position="320"/>
        <end position="334"/>
    </location>
</feature>
<dbReference type="PROSITE" id="PS50157">
    <property type="entry name" value="ZINC_FINGER_C2H2_2"/>
    <property type="match status" value="7"/>
</dbReference>
<dbReference type="PANTHER" id="PTHR16515">
    <property type="entry name" value="PR DOMAIN ZINC FINGER PROTEIN"/>
    <property type="match status" value="1"/>
</dbReference>
<feature type="domain" description="C2H2-type" evidence="12">
    <location>
        <begin position="276"/>
        <end position="303"/>
    </location>
</feature>
<dbReference type="OrthoDB" id="3533395at2759"/>
<dbReference type="InterPro" id="IPR013087">
    <property type="entry name" value="Znf_C2H2_type"/>
</dbReference>
<dbReference type="InterPro" id="IPR036236">
    <property type="entry name" value="Znf_C2H2_sf"/>
</dbReference>
<sequence length="620" mass="69760">MDFLEDNGSDELKDESDTTENAAVWCDQCGVHNIGGCFIHGGNMTVAPDNVMTTRACISLPKILTLKRVRRSEPCSLEAKRGVFSKKFIKLRTLFGPMEAKRTQTKPKLQTGMMEYQLQGGDQGCEYLDISDENSCNWMMFVRPANVFAQQNMAAFQDKGNIYFVTCKDIPKGAELRVWYAAAYAKAMGKRILPPDPTDRKSLMSTGEINGNSLQCASDHLEAVRNSTEPCNVKNTAEQHTFKAVSSQKKSAAAVPSVLKKRTRSVRAKKDNYALFSCNTCGTAFSSLSQLDSHVCKELGEGEDDISGPGTRRRKGKPRKLLESEEGSPKEKLTKVDLQKQEICTQISTVNIPHEDIICSSNADGSSTESTALFDDIKGNSTLLPPSALIPTTTEFSGDDGENQPSGIKRGSGRQKNSKNKNLESKQIKSQVEKTPQMKRQFYPCQYCEKSFSRQEQRWVHESTHTNMLPFLCSHSDCYKSFSSKFKYERHLAVHIQPNNFSCKFCPSTFNRIDHLKNHLLVHDGNRGEFSCTICGKTYLYKTSLTFHMAKHEAEEGDSLTCLVCDTKFESKEDLKVHVNTHNRYKKEAERQKKHCCGLCQKLFTSAKEVRRHMLTHDKE</sequence>
<accession>A0A8S3YTA2</accession>
<evidence type="ECO:0000256" key="10">
    <source>
        <dbReference type="PROSITE-ProRule" id="PRU00042"/>
    </source>
</evidence>
<keyword evidence="15" id="KW-1185">Reference proteome</keyword>
<comment type="subcellular location">
    <subcellularLocation>
        <location evidence="1">Nucleus</location>
    </subcellularLocation>
</comment>
<evidence type="ECO:0000256" key="11">
    <source>
        <dbReference type="SAM" id="MobiDB-lite"/>
    </source>
</evidence>
<reference evidence="14" key="1">
    <citation type="submission" date="2021-04" db="EMBL/GenBank/DDBJ databases">
        <authorList>
            <consortium name="Molecular Ecology Group"/>
        </authorList>
    </citation>
    <scope>NUCLEOTIDE SEQUENCE</scope>
</reference>
<dbReference type="PANTHER" id="PTHR16515:SF2">
    <property type="entry name" value="PR DOMAIN ZINC FINGER PROTEIN 4"/>
    <property type="match status" value="1"/>
</dbReference>
<feature type="domain" description="C2H2-type" evidence="12">
    <location>
        <begin position="443"/>
        <end position="470"/>
    </location>
</feature>
<evidence type="ECO:0000256" key="3">
    <source>
        <dbReference type="ARBA" id="ARBA00022737"/>
    </source>
</evidence>
<keyword evidence="2" id="KW-0479">Metal-binding</keyword>
<keyword evidence="7" id="KW-0238">DNA-binding</keyword>
<evidence type="ECO:0000256" key="4">
    <source>
        <dbReference type="ARBA" id="ARBA00022771"/>
    </source>
</evidence>
<dbReference type="Proteomes" id="UP000678393">
    <property type="component" value="Unassembled WGS sequence"/>
</dbReference>
<dbReference type="InterPro" id="IPR050331">
    <property type="entry name" value="Zinc_finger"/>
</dbReference>
<dbReference type="InterPro" id="IPR046341">
    <property type="entry name" value="SET_dom_sf"/>
</dbReference>
<evidence type="ECO:0000256" key="8">
    <source>
        <dbReference type="ARBA" id="ARBA00023163"/>
    </source>
</evidence>
<feature type="domain" description="C2H2-type" evidence="12">
    <location>
        <begin position="471"/>
        <end position="500"/>
    </location>
</feature>
<dbReference type="Pfam" id="PF00096">
    <property type="entry name" value="zf-C2H2"/>
    <property type="match status" value="3"/>
</dbReference>
<keyword evidence="6" id="KW-0805">Transcription regulation</keyword>
<evidence type="ECO:0000256" key="1">
    <source>
        <dbReference type="ARBA" id="ARBA00004123"/>
    </source>
</evidence>
<dbReference type="Pfam" id="PF21549">
    <property type="entry name" value="PRDM2_PR"/>
    <property type="match status" value="1"/>
</dbReference>
<evidence type="ECO:0000313" key="15">
    <source>
        <dbReference type="Proteomes" id="UP000678393"/>
    </source>
</evidence>
<dbReference type="SUPFAM" id="SSF57667">
    <property type="entry name" value="beta-beta-alpha zinc fingers"/>
    <property type="match status" value="3"/>
</dbReference>
<dbReference type="AlphaFoldDB" id="A0A8S3YTA2"/>
<feature type="compositionally biased region" description="Polar residues" evidence="11">
    <location>
        <begin position="384"/>
        <end position="396"/>
    </location>
</feature>
<dbReference type="SMART" id="SM00355">
    <property type="entry name" value="ZnF_C2H2"/>
    <property type="match status" value="7"/>
</dbReference>
<feature type="domain" description="C2H2-type" evidence="12">
    <location>
        <begin position="530"/>
        <end position="557"/>
    </location>
</feature>
<feature type="region of interest" description="Disordered" evidence="11">
    <location>
        <begin position="300"/>
        <end position="334"/>
    </location>
</feature>
<keyword evidence="3" id="KW-0677">Repeat</keyword>
<name>A0A8S3YTA2_9EUPU</name>
<feature type="domain" description="C2H2-type" evidence="12">
    <location>
        <begin position="595"/>
        <end position="620"/>
    </location>
</feature>
<evidence type="ECO:0000259" key="12">
    <source>
        <dbReference type="PROSITE" id="PS50157"/>
    </source>
</evidence>
<evidence type="ECO:0000256" key="9">
    <source>
        <dbReference type="ARBA" id="ARBA00023242"/>
    </source>
</evidence>
<evidence type="ECO:0000256" key="6">
    <source>
        <dbReference type="ARBA" id="ARBA00023015"/>
    </source>
</evidence>
<evidence type="ECO:0000259" key="13">
    <source>
        <dbReference type="PROSITE" id="PS50280"/>
    </source>
</evidence>